<sequence>MNKAPQPITGPPSTPRPAPSPGLSQPSFPPGQPPSVVFATPPPPQMNPTPQARQFAPGPRTIHQQGSFRSLQPFYPNRGSLPPGSGPRGVPPSNAPRPVTPTHVYQPGPGSQMMMIPGQQLSFPSSAQAPAYFIPGQYRSATYVATAQQYPGTPGFYPGTSPAEYAGAYYPAQPQFTPSVQAAPVIMNPAPQQQQPPPQPPQHIPTKRERKQIRIRDPNQGGRDITEEIMSGGRSGSTPTPPQSAISGSENTAVVQANGESITAATTTALVRPDDRDKPTPPPLSKTPEPSKGDPIPTEASSSDTNTKPPIPPLLSEAADHSLNTLTPSAPVAEVMDAPPREPTPTPQSAPEVPAYPAPLPDPVPTLTAQDKTDTKAAQEEEMEDEEVETKTEEAAASLDITLAPLSTTNGVAAVEPEELSIELPPSQLEAPLDSPIAQPEELRLPNGLPIPDPEAHALCAAERDDSPIAEPDVSQQPIIETSTAITLEAPPPVVQATTEPVDQPTPEAAVQEIPEELVVPAVPAQTEVEETSPAVTEVDIEDSPVPETTAKEQMPSPPEPVSLAESTPETVPSPPPPTAEEKEDVPPPQTVTPALVETTMQAAVSVPKKKRKMKDLNKMEAVGDLLDAFKESIVSLTVDKLTLHLMMTHLFSVILTFHFFS</sequence>
<feature type="compositionally biased region" description="Pro residues" evidence="1">
    <location>
        <begin position="341"/>
        <end position="364"/>
    </location>
</feature>
<dbReference type="AlphaFoldDB" id="A0AAV6PGV1"/>
<evidence type="ECO:0000313" key="3">
    <source>
        <dbReference type="Proteomes" id="UP000693946"/>
    </source>
</evidence>
<accession>A0AAV6PGV1</accession>
<protein>
    <recommendedName>
        <fullName evidence="4">Eukaryotic translation initiation factor 4 gamma 1</fullName>
    </recommendedName>
</protein>
<organism evidence="2 3">
    <name type="scientific">Solea senegalensis</name>
    <name type="common">Senegalese sole</name>
    <dbReference type="NCBI Taxonomy" id="28829"/>
    <lineage>
        <taxon>Eukaryota</taxon>
        <taxon>Metazoa</taxon>
        <taxon>Chordata</taxon>
        <taxon>Craniata</taxon>
        <taxon>Vertebrata</taxon>
        <taxon>Euteleostomi</taxon>
        <taxon>Actinopterygii</taxon>
        <taxon>Neopterygii</taxon>
        <taxon>Teleostei</taxon>
        <taxon>Neoteleostei</taxon>
        <taxon>Acanthomorphata</taxon>
        <taxon>Carangaria</taxon>
        <taxon>Pleuronectiformes</taxon>
        <taxon>Pleuronectoidei</taxon>
        <taxon>Soleidae</taxon>
        <taxon>Solea</taxon>
    </lineage>
</organism>
<proteinExistence type="predicted"/>
<dbReference type="EMBL" id="JAGKHQ010001270">
    <property type="protein sequence ID" value="KAG7459096.1"/>
    <property type="molecule type" value="Genomic_DNA"/>
</dbReference>
<evidence type="ECO:0000256" key="1">
    <source>
        <dbReference type="SAM" id="MobiDB-lite"/>
    </source>
</evidence>
<feature type="compositionally biased region" description="Pro residues" evidence="1">
    <location>
        <begin position="89"/>
        <end position="99"/>
    </location>
</feature>
<feature type="compositionally biased region" description="Polar residues" evidence="1">
    <location>
        <begin position="299"/>
        <end position="308"/>
    </location>
</feature>
<feature type="region of interest" description="Disordered" evidence="1">
    <location>
        <begin position="1"/>
        <end position="102"/>
    </location>
</feature>
<feature type="compositionally biased region" description="Pro residues" evidence="1">
    <location>
        <begin position="194"/>
        <end position="203"/>
    </location>
</feature>
<feature type="compositionally biased region" description="Pro residues" evidence="1">
    <location>
        <begin position="8"/>
        <end position="20"/>
    </location>
</feature>
<comment type="caution">
    <text evidence="2">The sequence shown here is derived from an EMBL/GenBank/DDBJ whole genome shotgun (WGS) entry which is preliminary data.</text>
</comment>
<reference evidence="2" key="2">
    <citation type="submission" date="2021-03" db="EMBL/GenBank/DDBJ databases">
        <authorList>
            <person name="Guerrero-Cozar I."/>
            <person name="Gomez-Garrido J."/>
            <person name="Berbel C."/>
            <person name="Martinez-Blanch J.F."/>
            <person name="Alioto T."/>
            <person name="Claros M.G."/>
            <person name="Gagnaire P.A."/>
            <person name="Manchado M."/>
        </authorList>
    </citation>
    <scope>NUCLEOTIDE SEQUENCE</scope>
    <source>
        <strain evidence="2">Sse05_10M</strain>
        <tissue evidence="2">Blood</tissue>
    </source>
</reference>
<keyword evidence="3" id="KW-1185">Reference proteome</keyword>
<evidence type="ECO:0000313" key="2">
    <source>
        <dbReference type="EMBL" id="KAG7459095.1"/>
    </source>
</evidence>
<feature type="region of interest" description="Disordered" evidence="1">
    <location>
        <begin position="485"/>
        <end position="510"/>
    </location>
</feature>
<name>A0AAV6PGV1_SOLSE</name>
<dbReference type="Proteomes" id="UP000693946">
    <property type="component" value="Unassembled WGS sequence"/>
</dbReference>
<feature type="region of interest" description="Disordered" evidence="1">
    <location>
        <begin position="525"/>
        <end position="592"/>
    </location>
</feature>
<dbReference type="EMBL" id="JAGKHQ010001270">
    <property type="protein sequence ID" value="KAG7459095.1"/>
    <property type="molecule type" value="Genomic_DNA"/>
</dbReference>
<feature type="region of interest" description="Disordered" evidence="1">
    <location>
        <begin position="189"/>
        <end position="393"/>
    </location>
</feature>
<gene>
    <name evidence="2" type="ORF">JOB18_036918</name>
</gene>
<feature type="compositionally biased region" description="Polar residues" evidence="1">
    <location>
        <begin position="243"/>
        <end position="269"/>
    </location>
</feature>
<evidence type="ECO:0008006" key="4">
    <source>
        <dbReference type="Google" id="ProtNLM"/>
    </source>
</evidence>
<reference evidence="2 3" key="1">
    <citation type="journal article" date="2021" name="Sci. Rep.">
        <title>Chromosome anchoring in Senegalese sole (Solea senegalensis) reveals sex-associated markers and genome rearrangements in flatfish.</title>
        <authorList>
            <person name="Guerrero-Cozar I."/>
            <person name="Gomez-Garrido J."/>
            <person name="Berbel C."/>
            <person name="Martinez-Blanch J.F."/>
            <person name="Alioto T."/>
            <person name="Claros M.G."/>
            <person name="Gagnaire P.A."/>
            <person name="Manchado M."/>
        </authorList>
    </citation>
    <scope>NUCLEOTIDE SEQUENCE [LARGE SCALE GENOMIC DNA]</scope>
    <source>
        <strain evidence="2">Sse05_10M</strain>
    </source>
</reference>